<name>A0ABS4QR21_9NOCA</name>
<dbReference type="CDD" id="cd00060">
    <property type="entry name" value="FHA"/>
    <property type="match status" value="1"/>
</dbReference>
<sequence length="527" mass="54844">MVKNPSTVGIAPGEGLIARFGEVVIYLGGETAATDRILGAIEAVAGGDHPGAAIVQRLAAVIFVGGSEPPPFGLVAPTSDGTVILLRGPLIAEIQGAEGTRRLSGARAFTWVDEIVREPVRRISVSGNIEMPVHPRSNLRDGIVPGGGFELRVGLRRGGKRPAQRPTAKPQTDEPAQTMPAGFDALDEPTVPDRSDERAATTGPNRTAASGSGRSPATPNRTETSGRSSATSNRTETSGPGRSSNPTEVSGPGRSAAPSRTETSESGRSPAPPHHTETSDPGRSPAPPHRTETSGPGRSPAAMNRTETHAPGTPSAAPPTRAETSGPGRSPLSPAGGKPAHPRRVPDPEGPTAKAQGGRAEPAGTEAMPQAWSQVPDSDPIVLQKDPTPELPRPPATPPAARGPHTGALVFEDTAFPLDRAYVIGRSPAADDSVRSAAAAPLQVPRDRHVSRVHAYVTPERGKVFVRDASTPAGTFIAAPGAEKWTRIGTSATELPPGWSIRIGERVVTYRPGERRSAVPKILQKRR</sequence>
<evidence type="ECO:0000256" key="2">
    <source>
        <dbReference type="SAM" id="MobiDB-lite"/>
    </source>
</evidence>
<dbReference type="EMBL" id="JAGGMR010000001">
    <property type="protein sequence ID" value="MBP2194145.1"/>
    <property type="molecule type" value="Genomic_DNA"/>
</dbReference>
<dbReference type="Pfam" id="PF00498">
    <property type="entry name" value="FHA"/>
    <property type="match status" value="1"/>
</dbReference>
<feature type="domain" description="FHA" evidence="3">
    <location>
        <begin position="422"/>
        <end position="477"/>
    </location>
</feature>
<accession>A0ABS4QR21</accession>
<feature type="compositionally biased region" description="Pro residues" evidence="2">
    <location>
        <begin position="389"/>
        <end position="398"/>
    </location>
</feature>
<dbReference type="Gene3D" id="2.60.200.20">
    <property type="match status" value="1"/>
</dbReference>
<evidence type="ECO:0000313" key="5">
    <source>
        <dbReference type="Proteomes" id="UP001519325"/>
    </source>
</evidence>
<dbReference type="InterPro" id="IPR000253">
    <property type="entry name" value="FHA_dom"/>
</dbReference>
<evidence type="ECO:0000313" key="4">
    <source>
        <dbReference type="EMBL" id="MBP2194145.1"/>
    </source>
</evidence>
<dbReference type="Proteomes" id="UP001519325">
    <property type="component" value="Unassembled WGS sequence"/>
</dbReference>
<feature type="compositionally biased region" description="Polar residues" evidence="2">
    <location>
        <begin position="258"/>
        <end position="267"/>
    </location>
</feature>
<dbReference type="SUPFAM" id="SSF49879">
    <property type="entry name" value="SMAD/FHA domain"/>
    <property type="match status" value="1"/>
</dbReference>
<evidence type="ECO:0000259" key="3">
    <source>
        <dbReference type="PROSITE" id="PS50006"/>
    </source>
</evidence>
<keyword evidence="1" id="KW-0597">Phosphoprotein</keyword>
<feature type="region of interest" description="Disordered" evidence="2">
    <location>
        <begin position="150"/>
        <end position="406"/>
    </location>
</feature>
<comment type="caution">
    <text evidence="4">The sequence shown here is derived from an EMBL/GenBank/DDBJ whole genome shotgun (WGS) entry which is preliminary data.</text>
</comment>
<reference evidence="4 5" key="1">
    <citation type="submission" date="2021-03" db="EMBL/GenBank/DDBJ databases">
        <title>Sequencing the genomes of 1000 actinobacteria strains.</title>
        <authorList>
            <person name="Klenk H.-P."/>
        </authorList>
    </citation>
    <scope>NUCLEOTIDE SEQUENCE [LARGE SCALE GENOMIC DNA]</scope>
    <source>
        <strain evidence="4 5">DSM 45516</strain>
    </source>
</reference>
<evidence type="ECO:0000256" key="1">
    <source>
        <dbReference type="ARBA" id="ARBA00022553"/>
    </source>
</evidence>
<feature type="compositionally biased region" description="Polar residues" evidence="2">
    <location>
        <begin position="202"/>
        <end position="248"/>
    </location>
</feature>
<organism evidence="4 5">
    <name type="scientific">Nocardia goodfellowii</name>
    <dbReference type="NCBI Taxonomy" id="882446"/>
    <lineage>
        <taxon>Bacteria</taxon>
        <taxon>Bacillati</taxon>
        <taxon>Actinomycetota</taxon>
        <taxon>Actinomycetes</taxon>
        <taxon>Mycobacteriales</taxon>
        <taxon>Nocardiaceae</taxon>
        <taxon>Nocardia</taxon>
    </lineage>
</organism>
<dbReference type="PROSITE" id="PS50006">
    <property type="entry name" value="FHA_DOMAIN"/>
    <property type="match status" value="1"/>
</dbReference>
<feature type="compositionally biased region" description="Basic residues" evidence="2">
    <location>
        <begin position="154"/>
        <end position="163"/>
    </location>
</feature>
<proteinExistence type="predicted"/>
<keyword evidence="5" id="KW-1185">Reference proteome</keyword>
<protein>
    <recommendedName>
        <fullName evidence="3">FHA domain-containing protein</fullName>
    </recommendedName>
</protein>
<dbReference type="InterPro" id="IPR008984">
    <property type="entry name" value="SMAD_FHA_dom_sf"/>
</dbReference>
<gene>
    <name evidence="4" type="ORF">BJ987_007046</name>
</gene>
<dbReference type="RefSeq" id="WP_209897309.1">
    <property type="nucleotide sequence ID" value="NZ_JAGGMR010000001.1"/>
</dbReference>